<dbReference type="EC" id="2.7.2.11" evidence="8"/>
<dbReference type="EMBL" id="JAUSTT010000022">
    <property type="protein sequence ID" value="MDQ0177414.1"/>
    <property type="molecule type" value="Genomic_DNA"/>
</dbReference>
<dbReference type="SUPFAM" id="SSF53633">
    <property type="entry name" value="Carbamate kinase-like"/>
    <property type="match status" value="1"/>
</dbReference>
<dbReference type="Proteomes" id="UP001223586">
    <property type="component" value="Unassembled WGS sequence"/>
</dbReference>
<evidence type="ECO:0000256" key="6">
    <source>
        <dbReference type="ARBA" id="ARBA00022777"/>
    </source>
</evidence>
<keyword evidence="3 8" id="KW-0641">Proline biosynthesis</keyword>
<accession>A0ABT9WVT4</accession>
<comment type="similarity">
    <text evidence="8">Belongs to the glutamate 5-kinase family.</text>
</comment>
<feature type="domain" description="PUA" evidence="9">
    <location>
        <begin position="320"/>
        <end position="411"/>
    </location>
</feature>
<dbReference type="NCBIfam" id="TIGR01027">
    <property type="entry name" value="proB"/>
    <property type="match status" value="1"/>
</dbReference>
<evidence type="ECO:0000256" key="4">
    <source>
        <dbReference type="ARBA" id="ARBA00022679"/>
    </source>
</evidence>
<sequence length="415" mass="45064">MLKGINEGGTAEHFFRPLLDRGSVFCFLFYMYKRLMLGRKDGKMKKQRVVVKIGSSSLTNEQGKLSEEKLSDHVAALAYLKTIGYEVILISSGAVASGFSSLGFSTRPRTMAGKQAAAAVGQGLLMRGYLSAFEKHKIVPGQILLTKEDFYSQKRFRHLFSTMTELIKNGVIPIINENDSISSEGLTFGDNDMLSALVSGFLHADALIILTDIDGLYDSNPYSNKNSKRYQFIPEVTEDLLMLVDDRSSAVGTGGMKSKLIAAQKALSLGVSVFIGTGSGKTKLADILEGKGNGTYIGAPFQTTMQIKKQWIAFHSHVKGTIEIDSGAESALLLRGKSLLPAGITNITGAFQVLDVVAVVNQNGTVIGRGQSNYAAVDLEQIKGLSSDEAMEYCSSQRPEVIHRDNWVAIGKEMH</sequence>
<dbReference type="InterPro" id="IPR002478">
    <property type="entry name" value="PUA"/>
</dbReference>
<dbReference type="InterPro" id="IPR036393">
    <property type="entry name" value="AceGlu_kinase-like_sf"/>
</dbReference>
<comment type="caution">
    <text evidence="10">The sequence shown here is derived from an EMBL/GenBank/DDBJ whole genome shotgun (WGS) entry which is preliminary data.</text>
</comment>
<keyword evidence="1 8" id="KW-0963">Cytoplasm</keyword>
<evidence type="ECO:0000313" key="11">
    <source>
        <dbReference type="Proteomes" id="UP001223586"/>
    </source>
</evidence>
<dbReference type="GO" id="GO:0004349">
    <property type="term" value="F:glutamate 5-kinase activity"/>
    <property type="evidence" value="ECO:0007669"/>
    <property type="project" value="UniProtKB-EC"/>
</dbReference>
<name>A0ABT9WVT4_9BACI</name>
<keyword evidence="2 8" id="KW-0028">Amino-acid biosynthesis</keyword>
<organism evidence="10 11">
    <name type="scientific">Bacillus chungangensis</name>
    <dbReference type="NCBI Taxonomy" id="587633"/>
    <lineage>
        <taxon>Bacteria</taxon>
        <taxon>Bacillati</taxon>
        <taxon>Bacillota</taxon>
        <taxon>Bacilli</taxon>
        <taxon>Bacillales</taxon>
        <taxon>Bacillaceae</taxon>
        <taxon>Bacillus</taxon>
    </lineage>
</organism>
<dbReference type="InterPro" id="IPR015947">
    <property type="entry name" value="PUA-like_sf"/>
</dbReference>
<dbReference type="InterPro" id="IPR001048">
    <property type="entry name" value="Asp/Glu/Uridylate_kinase"/>
</dbReference>
<dbReference type="InterPro" id="IPR011529">
    <property type="entry name" value="Glu_5kinase"/>
</dbReference>
<comment type="pathway">
    <text evidence="8">Amino-acid biosynthesis; L-proline biosynthesis; L-glutamate 5-semialdehyde from L-glutamate: step 1/2.</text>
</comment>
<evidence type="ECO:0000259" key="9">
    <source>
        <dbReference type="SMART" id="SM00359"/>
    </source>
</evidence>
<evidence type="ECO:0000256" key="8">
    <source>
        <dbReference type="HAMAP-Rule" id="MF_00456"/>
    </source>
</evidence>
<dbReference type="PIRSF" id="PIRSF000729">
    <property type="entry name" value="GK"/>
    <property type="match status" value="1"/>
</dbReference>
<keyword evidence="4 8" id="KW-0808">Transferase</keyword>
<feature type="binding site" evidence="8">
    <location>
        <position position="52"/>
    </location>
    <ligand>
        <name>ATP</name>
        <dbReference type="ChEBI" id="CHEBI:30616"/>
    </ligand>
</feature>
<feature type="binding site" evidence="8">
    <location>
        <begin position="211"/>
        <end position="212"/>
    </location>
    <ligand>
        <name>ATP</name>
        <dbReference type="ChEBI" id="CHEBI:30616"/>
    </ligand>
</feature>
<keyword evidence="7 8" id="KW-0067">ATP-binding</keyword>
<dbReference type="CDD" id="cd21157">
    <property type="entry name" value="PUA_G5K"/>
    <property type="match status" value="1"/>
</dbReference>
<proteinExistence type="inferred from homology"/>
<keyword evidence="11" id="KW-1185">Reference proteome</keyword>
<dbReference type="InterPro" id="IPR036974">
    <property type="entry name" value="PUA_sf"/>
</dbReference>
<dbReference type="PANTHER" id="PTHR43654">
    <property type="entry name" value="GLUTAMATE 5-KINASE"/>
    <property type="match status" value="1"/>
</dbReference>
<gene>
    <name evidence="8" type="primary">proB</name>
    <name evidence="10" type="ORF">J2S08_003294</name>
</gene>
<keyword evidence="5 8" id="KW-0547">Nucleotide-binding</keyword>
<keyword evidence="6 8" id="KW-0418">Kinase</keyword>
<evidence type="ECO:0000256" key="7">
    <source>
        <dbReference type="ARBA" id="ARBA00022840"/>
    </source>
</evidence>
<dbReference type="InterPro" id="IPR005715">
    <property type="entry name" value="Glu_5kinase/COase_Synthase"/>
</dbReference>
<dbReference type="Gene3D" id="2.30.130.10">
    <property type="entry name" value="PUA domain"/>
    <property type="match status" value="1"/>
</dbReference>
<protein>
    <recommendedName>
        <fullName evidence="8">Glutamate 5-kinase</fullName>
        <ecNumber evidence="8">2.7.2.11</ecNumber>
    </recommendedName>
    <alternativeName>
        <fullName evidence="8">Gamma-glutamyl kinase</fullName>
        <shortName evidence="8">GK</shortName>
    </alternativeName>
</protein>
<comment type="catalytic activity">
    <reaction evidence="8">
        <text>L-glutamate + ATP = L-glutamyl 5-phosphate + ADP</text>
        <dbReference type="Rhea" id="RHEA:14877"/>
        <dbReference type="ChEBI" id="CHEBI:29985"/>
        <dbReference type="ChEBI" id="CHEBI:30616"/>
        <dbReference type="ChEBI" id="CHEBI:58274"/>
        <dbReference type="ChEBI" id="CHEBI:456216"/>
        <dbReference type="EC" id="2.7.2.11"/>
    </reaction>
</comment>
<dbReference type="CDD" id="cd04242">
    <property type="entry name" value="AAK_G5K_ProB"/>
    <property type="match status" value="1"/>
</dbReference>
<evidence type="ECO:0000256" key="5">
    <source>
        <dbReference type="ARBA" id="ARBA00022741"/>
    </source>
</evidence>
<feature type="binding site" evidence="8">
    <location>
        <position position="179"/>
    </location>
    <ligand>
        <name>substrate</name>
    </ligand>
</feature>
<dbReference type="InterPro" id="IPR041739">
    <property type="entry name" value="G5K_ProB"/>
</dbReference>
<evidence type="ECO:0000256" key="2">
    <source>
        <dbReference type="ARBA" id="ARBA00022605"/>
    </source>
</evidence>
<dbReference type="InterPro" id="IPR001057">
    <property type="entry name" value="Glu/AcGlu_kinase"/>
</dbReference>
<dbReference type="Gene3D" id="3.40.1160.10">
    <property type="entry name" value="Acetylglutamate kinase-like"/>
    <property type="match status" value="1"/>
</dbReference>
<dbReference type="PROSITE" id="PS50890">
    <property type="entry name" value="PUA"/>
    <property type="match status" value="1"/>
</dbReference>
<comment type="function">
    <text evidence="8">Catalyzes the transfer of a phosphate group to glutamate to form L-glutamate 5-phosphate.</text>
</comment>
<dbReference type="PROSITE" id="PS00902">
    <property type="entry name" value="GLUTAMATE_5_KINASE"/>
    <property type="match status" value="1"/>
</dbReference>
<dbReference type="PANTHER" id="PTHR43654:SF1">
    <property type="entry name" value="ISOPENTENYL PHOSPHATE KINASE"/>
    <property type="match status" value="1"/>
</dbReference>
<dbReference type="Pfam" id="PF00696">
    <property type="entry name" value="AA_kinase"/>
    <property type="match status" value="1"/>
</dbReference>
<evidence type="ECO:0000313" key="10">
    <source>
        <dbReference type="EMBL" id="MDQ0177414.1"/>
    </source>
</evidence>
<feature type="binding site" evidence="8">
    <location>
        <position position="92"/>
    </location>
    <ligand>
        <name>substrate</name>
    </ligand>
</feature>
<feature type="binding site" evidence="8">
    <location>
        <begin position="253"/>
        <end position="259"/>
    </location>
    <ligand>
        <name>ATP</name>
        <dbReference type="ChEBI" id="CHEBI:30616"/>
    </ligand>
</feature>
<dbReference type="SUPFAM" id="SSF88697">
    <property type="entry name" value="PUA domain-like"/>
    <property type="match status" value="1"/>
</dbReference>
<dbReference type="Pfam" id="PF01472">
    <property type="entry name" value="PUA"/>
    <property type="match status" value="1"/>
</dbReference>
<dbReference type="PRINTS" id="PR00474">
    <property type="entry name" value="GLU5KINASE"/>
</dbReference>
<dbReference type="InterPro" id="IPR019797">
    <property type="entry name" value="Glutamate_5-kinase_CS"/>
</dbReference>
<dbReference type="SMART" id="SM00359">
    <property type="entry name" value="PUA"/>
    <property type="match status" value="1"/>
</dbReference>
<evidence type="ECO:0000256" key="3">
    <source>
        <dbReference type="ARBA" id="ARBA00022650"/>
    </source>
</evidence>
<reference evidence="10 11" key="1">
    <citation type="submission" date="2023-07" db="EMBL/GenBank/DDBJ databases">
        <title>Genomic Encyclopedia of Type Strains, Phase IV (KMG-IV): sequencing the most valuable type-strain genomes for metagenomic binning, comparative biology and taxonomic classification.</title>
        <authorList>
            <person name="Goeker M."/>
        </authorList>
    </citation>
    <scope>NUCLEOTIDE SEQUENCE [LARGE SCALE GENOMIC DNA]</scope>
    <source>
        <strain evidence="10 11">DSM 23837</strain>
    </source>
</reference>
<feature type="binding site" evidence="8">
    <location>
        <position position="191"/>
    </location>
    <ligand>
        <name>substrate</name>
    </ligand>
</feature>
<evidence type="ECO:0000256" key="1">
    <source>
        <dbReference type="ARBA" id="ARBA00022490"/>
    </source>
</evidence>
<comment type="subcellular location">
    <subcellularLocation>
        <location evidence="8">Cytoplasm</location>
    </subcellularLocation>
</comment>
<dbReference type="HAMAP" id="MF_00456">
    <property type="entry name" value="ProB"/>
    <property type="match status" value="1"/>
</dbReference>